<name>A0ABX1SXG0_9BIFI</name>
<feature type="compositionally biased region" description="Polar residues" evidence="2">
    <location>
        <begin position="35"/>
        <end position="46"/>
    </location>
</feature>
<comment type="caution">
    <text evidence="4">The sequence shown here is derived from an EMBL/GenBank/DDBJ whole genome shotgun (WGS) entry which is preliminary data.</text>
</comment>
<feature type="region of interest" description="Disordered" evidence="2">
    <location>
        <begin position="29"/>
        <end position="70"/>
    </location>
</feature>
<dbReference type="InterPro" id="IPR002053">
    <property type="entry name" value="Glyco_hydro_25"/>
</dbReference>
<dbReference type="Pfam" id="PF01183">
    <property type="entry name" value="Glyco_hydro_25"/>
    <property type="match status" value="1"/>
</dbReference>
<organism evidence="4 5">
    <name type="scientific">Bifidobacterium panos</name>
    <dbReference type="NCBI Taxonomy" id="2675321"/>
    <lineage>
        <taxon>Bacteria</taxon>
        <taxon>Bacillati</taxon>
        <taxon>Actinomycetota</taxon>
        <taxon>Actinomycetes</taxon>
        <taxon>Bifidobacteriales</taxon>
        <taxon>Bifidobacteriaceae</taxon>
        <taxon>Bifidobacterium</taxon>
    </lineage>
</organism>
<dbReference type="PANTHER" id="PTHR34135">
    <property type="entry name" value="LYSOZYME"/>
    <property type="match status" value="1"/>
</dbReference>
<feature type="compositionally biased region" description="Polar residues" evidence="2">
    <location>
        <begin position="135"/>
        <end position="151"/>
    </location>
</feature>
<dbReference type="Gene3D" id="3.20.20.80">
    <property type="entry name" value="Glycosidases"/>
    <property type="match status" value="1"/>
</dbReference>
<proteinExistence type="inferred from homology"/>
<accession>A0ABX1SXG0</accession>
<dbReference type="InterPro" id="IPR017853">
    <property type="entry name" value="GH"/>
</dbReference>
<dbReference type="RefSeq" id="WP_172146140.1">
    <property type="nucleotide sequence ID" value="NZ_JAAIIJ010000021.1"/>
</dbReference>
<sequence>MQSPKTVVAVVAAVALSVAWVAPAASAEPLHDTNLDTTSLTAQSVADETAADAMPDNPDATLPDKVSAEIPDDATVVSEDHALTADGELKNIETGATVTDPELVGTEDSQPDPLAKTDGQSFIPVEAKEVKEKVASSNGEASQADQSQDDNSTSESAQSGESSKSSKSAESTESSESTDSTDSTESTESSKSAQSSETSKSSKSAESSKSADSAESTSKSDKSATNSTTKSADSTTDSTVELATLKNSEYGAHWGTYNGTQAFFDSSNNLFVQQAKGVIDVSEWQGTIDWQTAKNAGVEGAIIRLSYGSGNGFDKQARRNISECKRLGIPFGVYIYSYAYDSNTAADEGNDVVSLLRQAGVSASDLKYPVYYDLEKWTWSGHNPPTSSAVYDGIVNTWYSKLQAAGYSNLSVYSYTNYLNGPLNSSNIHAKTRWVAQYGAHMQYTAFPTNDRGWQYTSSGTVAGISGRVDLNAFGNRNYSSSGSSSSSSSSASAFEVKGDMGEEWQRIGGASSVIGSPIANEVCNWQSGQVNCYQNFEHGAISWTPSTGAHFTAGELRKEWASRGYEHGVLGYPTKDEERLSGGWWRQSFQHGDIWTWGTSKKYVVLLNLRDSYNQHGGYSRLGVPTSNESNPGSGYWRQSFANGDVWTRNGASKKYVVLFDLRDTYNANGGYNRLGGPVGEEQKLSNGYWRQAFTHGDAWTRNGAKEKYVILLNLRNSYKENGDFAALGGPVRAEEKMGNGWWRQRCVNGDVWSKDGTNQHYVLKYDLRDSYYAHGDYARLGAPVANEVKLSDGYWMQKAEHGDVWTRNGAKEKYVVLLNLRKTYYSKGGFNKLGGPTADERYLGWIYQQSFRKGTIQAH</sequence>
<dbReference type="Proteomes" id="UP000553756">
    <property type="component" value="Unassembled WGS sequence"/>
</dbReference>
<keyword evidence="3" id="KW-0732">Signal</keyword>
<comment type="similarity">
    <text evidence="1">Belongs to the glycosyl hydrolase 25 family.</text>
</comment>
<protein>
    <submittedName>
        <fullName evidence="4">1 4-beta-N-acetylmuramidase</fullName>
    </submittedName>
</protein>
<keyword evidence="5" id="KW-1185">Reference proteome</keyword>
<evidence type="ECO:0000313" key="5">
    <source>
        <dbReference type="Proteomes" id="UP000553756"/>
    </source>
</evidence>
<evidence type="ECO:0000256" key="3">
    <source>
        <dbReference type="SAM" id="SignalP"/>
    </source>
</evidence>
<evidence type="ECO:0000256" key="1">
    <source>
        <dbReference type="ARBA" id="ARBA00010646"/>
    </source>
</evidence>
<dbReference type="InterPro" id="IPR013207">
    <property type="entry name" value="LGFP"/>
</dbReference>
<reference evidence="4 5" key="1">
    <citation type="submission" date="2020-02" db="EMBL/GenBank/DDBJ databases">
        <title>Characterization of phylogenetic diversity of novel bifidobacterial species isolated in Czech ZOOs.</title>
        <authorList>
            <person name="Lugli G.A."/>
            <person name="Vera N.B."/>
            <person name="Ventura M."/>
        </authorList>
    </citation>
    <scope>NUCLEOTIDE SEQUENCE [LARGE SCALE GENOMIC DNA]</scope>
    <source>
        <strain evidence="4 5">DSM 109963</strain>
    </source>
</reference>
<evidence type="ECO:0000313" key="4">
    <source>
        <dbReference type="EMBL" id="NMN02510.1"/>
    </source>
</evidence>
<feature type="signal peptide" evidence="3">
    <location>
        <begin position="1"/>
        <end position="27"/>
    </location>
</feature>
<dbReference type="PANTHER" id="PTHR34135:SF2">
    <property type="entry name" value="LYSOZYME"/>
    <property type="match status" value="1"/>
</dbReference>
<evidence type="ECO:0000256" key="2">
    <source>
        <dbReference type="SAM" id="MobiDB-lite"/>
    </source>
</evidence>
<feature type="compositionally biased region" description="Basic and acidic residues" evidence="2">
    <location>
        <begin position="82"/>
        <end position="91"/>
    </location>
</feature>
<dbReference type="SUPFAM" id="SSF51445">
    <property type="entry name" value="(Trans)glycosidases"/>
    <property type="match status" value="1"/>
</dbReference>
<dbReference type="Pfam" id="PF08310">
    <property type="entry name" value="LGFP"/>
    <property type="match status" value="3"/>
</dbReference>
<feature type="chain" id="PRO_5046168215" evidence="3">
    <location>
        <begin position="28"/>
        <end position="861"/>
    </location>
</feature>
<feature type="region of interest" description="Disordered" evidence="2">
    <location>
        <begin position="82"/>
        <end position="238"/>
    </location>
</feature>
<dbReference type="CDD" id="cd06414">
    <property type="entry name" value="GH25_LytC-like"/>
    <property type="match status" value="1"/>
</dbReference>
<gene>
    <name evidence="4" type="ORF">G1C94_1132</name>
</gene>
<feature type="compositionally biased region" description="Low complexity" evidence="2">
    <location>
        <begin position="153"/>
        <end position="238"/>
    </location>
</feature>
<dbReference type="PROSITE" id="PS51904">
    <property type="entry name" value="GLYCOSYL_HYDROL_F25_2"/>
    <property type="match status" value="1"/>
</dbReference>
<dbReference type="EMBL" id="JAAIIJ010000021">
    <property type="protein sequence ID" value="NMN02510.1"/>
    <property type="molecule type" value="Genomic_DNA"/>
</dbReference>